<comment type="caution">
    <text evidence="1">The sequence shown here is derived from an EMBL/GenBank/DDBJ whole genome shotgun (WGS) entry which is preliminary data.</text>
</comment>
<organism evidence="1 2">
    <name type="scientific">Sclerotinia borealis (strain F-4128)</name>
    <dbReference type="NCBI Taxonomy" id="1432307"/>
    <lineage>
        <taxon>Eukaryota</taxon>
        <taxon>Fungi</taxon>
        <taxon>Dikarya</taxon>
        <taxon>Ascomycota</taxon>
        <taxon>Pezizomycotina</taxon>
        <taxon>Leotiomycetes</taxon>
        <taxon>Helotiales</taxon>
        <taxon>Sclerotiniaceae</taxon>
        <taxon>Sclerotinia</taxon>
    </lineage>
</organism>
<sequence length="222" mass="25269">MTLHWVDSEKAFFFNFINNLVRDGGGQVRPVTSHDFRQVIMAMAIEQMRHVEGGAAYVQDPWPPRVFTYETVRQFWNHNRPEADQRYVDLQAAAQLRPENRPEEALVDAQGVGSHRIFEDQPAYQQIQLPGRELPRVKGFASINAILQRSAFHDQPGQVPGQPLRPLSRPEGMASLNAILQQTVAGQADIVASRDLLARMTVDQTTEEEFWAQFMRRFGGTQ</sequence>
<proteinExistence type="predicted"/>
<name>W9CGR3_SCLBF</name>
<accession>W9CGR3</accession>
<dbReference type="AlphaFoldDB" id="W9CGR3"/>
<gene>
    <name evidence="1" type="ORF">SBOR_5688</name>
</gene>
<dbReference type="Proteomes" id="UP000019487">
    <property type="component" value="Unassembled WGS sequence"/>
</dbReference>
<dbReference type="HOGENOM" id="CLU_1469058_0_0_1"/>
<dbReference type="OrthoDB" id="3551297at2759"/>
<keyword evidence="2" id="KW-1185">Reference proteome</keyword>
<evidence type="ECO:0000313" key="2">
    <source>
        <dbReference type="Proteomes" id="UP000019487"/>
    </source>
</evidence>
<reference evidence="1 2" key="1">
    <citation type="journal article" date="2014" name="Genome Announc.">
        <title>Draft genome sequence of Sclerotinia borealis, a psychrophilic plant pathogenic fungus.</title>
        <authorList>
            <person name="Mardanov A.V."/>
            <person name="Beletsky A.V."/>
            <person name="Kadnikov V.V."/>
            <person name="Ignatov A.N."/>
            <person name="Ravin N.V."/>
        </authorList>
    </citation>
    <scope>NUCLEOTIDE SEQUENCE [LARGE SCALE GENOMIC DNA]</scope>
    <source>
        <strain evidence="2">F-4157</strain>
    </source>
</reference>
<dbReference type="EMBL" id="AYSA01000278">
    <property type="protein sequence ID" value="ESZ93929.1"/>
    <property type="molecule type" value="Genomic_DNA"/>
</dbReference>
<evidence type="ECO:0000313" key="1">
    <source>
        <dbReference type="EMBL" id="ESZ93929.1"/>
    </source>
</evidence>
<protein>
    <submittedName>
        <fullName evidence="1">Uncharacterized protein</fullName>
    </submittedName>
</protein>